<dbReference type="STRING" id="330734.ABA45_02630"/>
<keyword evidence="7" id="KW-0456">Lyase</keyword>
<dbReference type="EMBL" id="CP011494">
    <property type="protein sequence ID" value="AKO51451.1"/>
    <property type="molecule type" value="Genomic_DNA"/>
</dbReference>
<dbReference type="Proteomes" id="UP000036406">
    <property type="component" value="Chromosome"/>
</dbReference>
<evidence type="ECO:0000256" key="4">
    <source>
        <dbReference type="ARBA" id="ARBA00023139"/>
    </source>
</evidence>
<evidence type="ECO:0000256" key="1">
    <source>
        <dbReference type="ARBA" id="ARBA00004459"/>
    </source>
</evidence>
<keyword evidence="5" id="KW-0998">Cell outer membrane</keyword>
<dbReference type="RefSeq" id="WP_048384227.1">
    <property type="nucleotide sequence ID" value="NZ_CP011494.1"/>
</dbReference>
<dbReference type="NCBIfam" id="NF047847">
    <property type="entry name" value="SS_mature_LptM"/>
    <property type="match status" value="1"/>
</dbReference>
<dbReference type="InterPro" id="IPR032831">
    <property type="entry name" value="LptM_cons"/>
</dbReference>
<dbReference type="PROSITE" id="PS51257">
    <property type="entry name" value="PROKAR_LIPOPROTEIN"/>
    <property type="match status" value="1"/>
</dbReference>
<dbReference type="GO" id="GO:0016829">
    <property type="term" value="F:lyase activity"/>
    <property type="evidence" value="ECO:0007669"/>
    <property type="project" value="UniProtKB-KW"/>
</dbReference>
<proteinExistence type="predicted"/>
<evidence type="ECO:0000313" key="8">
    <source>
        <dbReference type="Proteomes" id="UP000036406"/>
    </source>
</evidence>
<keyword evidence="2" id="KW-0732">Signal</keyword>
<sequence length="61" mass="6263">MGLKFPAVVKVAALLSLLLVVGLSGCGQKGDLYREAPGKELLAKSAEPTPVPISETSGQAR</sequence>
<evidence type="ECO:0000256" key="3">
    <source>
        <dbReference type="ARBA" id="ARBA00023136"/>
    </source>
</evidence>
<organism evidence="7 8">
    <name type="scientific">Marinobacter psychrophilus</name>
    <dbReference type="NCBI Taxonomy" id="330734"/>
    <lineage>
        <taxon>Bacteria</taxon>
        <taxon>Pseudomonadati</taxon>
        <taxon>Pseudomonadota</taxon>
        <taxon>Gammaproteobacteria</taxon>
        <taxon>Pseudomonadales</taxon>
        <taxon>Marinobacteraceae</taxon>
        <taxon>Marinobacter</taxon>
    </lineage>
</organism>
<evidence type="ECO:0000256" key="5">
    <source>
        <dbReference type="ARBA" id="ARBA00023237"/>
    </source>
</evidence>
<dbReference type="AlphaFoldDB" id="A0A0H4HXR0"/>
<keyword evidence="3" id="KW-0472">Membrane</keyword>
<dbReference type="GO" id="GO:0009279">
    <property type="term" value="C:cell outer membrane"/>
    <property type="evidence" value="ECO:0007669"/>
    <property type="project" value="UniProtKB-SubCell"/>
</dbReference>
<accession>A0A0H4HXR0</accession>
<gene>
    <name evidence="7" type="ORF">ABA45_02630</name>
</gene>
<protein>
    <submittedName>
        <fullName evidence="7">Argininosuccinate lyase</fullName>
    </submittedName>
</protein>
<evidence type="ECO:0000256" key="2">
    <source>
        <dbReference type="ARBA" id="ARBA00022729"/>
    </source>
</evidence>
<reference evidence="7 8" key="1">
    <citation type="submission" date="2015-05" db="EMBL/GenBank/DDBJ databases">
        <title>Complete genome of Marinobacter psychrophilus strain 20041T isolated from sea-ice of the Canadian Basin.</title>
        <authorList>
            <person name="Song L."/>
            <person name="Ren L."/>
            <person name="Yu Y."/>
            <person name="Wang X."/>
        </authorList>
    </citation>
    <scope>NUCLEOTIDE SEQUENCE [LARGE SCALE GENOMIC DNA]</scope>
    <source>
        <strain evidence="7 8">20041</strain>
    </source>
</reference>
<evidence type="ECO:0000256" key="6">
    <source>
        <dbReference type="ARBA" id="ARBA00023288"/>
    </source>
</evidence>
<evidence type="ECO:0000313" key="7">
    <source>
        <dbReference type="EMBL" id="AKO51451.1"/>
    </source>
</evidence>
<keyword evidence="6" id="KW-0449">Lipoprotein</keyword>
<keyword evidence="4" id="KW-0564">Palmitate</keyword>
<dbReference type="Pfam" id="PF13627">
    <property type="entry name" value="LptM_cons"/>
    <property type="match status" value="1"/>
</dbReference>
<dbReference type="KEGG" id="mpq:ABA45_02630"/>
<name>A0A0H4HXR0_9GAMM</name>
<dbReference type="PATRIC" id="fig|330734.3.peg.590"/>
<keyword evidence="8" id="KW-1185">Reference proteome</keyword>
<comment type="subcellular location">
    <subcellularLocation>
        <location evidence="1">Cell outer membrane</location>
        <topology evidence="1">Lipid-anchor</topology>
    </subcellularLocation>
</comment>